<comment type="caution">
    <text evidence="1">The sequence shown here is derived from an EMBL/GenBank/DDBJ whole genome shotgun (WGS) entry which is preliminary data.</text>
</comment>
<sequence length="651" mass="77427">MELTQEQQAFLAECEEEFKDRYTEKDEEFMKIKSMNAVKPPIIDPWYNAPQRSNNRYSRNRDQDRGRDQGRHRGNWHPNLDNSDRYDYRDGRKAKKNRNKKRKKHPKDSNREKSTDRNRSRDKYGSRNRDQFEDRSRDRMSHRNNYREDYRDRDEDRHRNSYRYQYEQRGRNEIERSNNERYRSQERRDQDRQRRIDRDKRYNSRRHYTEEVADEKMEKYLTQDEQTSKFVVKNHKRIPESTILKTDEQTGSKHYSRKELELKHLDECTNTNELRRNEEQESREQDTLMSRVSFHKDSSEVGNINTSKMRRIMTGEDKNFGVCEIQSNISRKTNVCEEIEHTKSKIGETNSDNYNDTQSSMKNPEKIVTETKSCGMRDQDGIKEITRNISLLEKAKANEETKLKIHENTLIALSNDSHIITKRVGVETGEYEGVIHKENNKHAMIDVDRLEMNEVDQDGLMVDKTISTSEDERSCGIGKKNSEKNNCHIIDSMNNNFIRLGNQAKFENLNQLKCNHESTNIQKHYNENVWSTRSNDLDSNEIQELVNNREIDDEILITQVINSKDENEIGSSDKYNSTIIDCEETNIVKEITYIDLEELNQVAYENEYTSQENHDWQMMIDVGCEVEIEDPSQSVEDEVSLIMKSLQECQN</sequence>
<keyword evidence="2" id="KW-1185">Reference proteome</keyword>
<evidence type="ECO:0000313" key="2">
    <source>
        <dbReference type="Proteomes" id="UP001239111"/>
    </source>
</evidence>
<proteinExistence type="predicted"/>
<dbReference type="Proteomes" id="UP001239111">
    <property type="component" value="Chromosome 2"/>
</dbReference>
<dbReference type="EMBL" id="CM056742">
    <property type="protein sequence ID" value="KAJ8681054.1"/>
    <property type="molecule type" value="Genomic_DNA"/>
</dbReference>
<name>A0ACC2PBQ6_9HYME</name>
<accession>A0ACC2PBQ6</accession>
<gene>
    <name evidence="1" type="ORF">QAD02_016841</name>
</gene>
<protein>
    <submittedName>
        <fullName evidence="1">Uncharacterized protein</fullName>
    </submittedName>
</protein>
<reference evidence="1" key="1">
    <citation type="submission" date="2023-04" db="EMBL/GenBank/DDBJ databases">
        <title>A chromosome-level genome assembly of the parasitoid wasp Eretmocerus hayati.</title>
        <authorList>
            <person name="Zhong Y."/>
            <person name="Liu S."/>
            <person name="Liu Y."/>
        </authorList>
    </citation>
    <scope>NUCLEOTIDE SEQUENCE</scope>
    <source>
        <strain evidence="1">ZJU_SS_LIU_2023</strain>
    </source>
</reference>
<organism evidence="1 2">
    <name type="scientific">Eretmocerus hayati</name>
    <dbReference type="NCBI Taxonomy" id="131215"/>
    <lineage>
        <taxon>Eukaryota</taxon>
        <taxon>Metazoa</taxon>
        <taxon>Ecdysozoa</taxon>
        <taxon>Arthropoda</taxon>
        <taxon>Hexapoda</taxon>
        <taxon>Insecta</taxon>
        <taxon>Pterygota</taxon>
        <taxon>Neoptera</taxon>
        <taxon>Endopterygota</taxon>
        <taxon>Hymenoptera</taxon>
        <taxon>Apocrita</taxon>
        <taxon>Proctotrupomorpha</taxon>
        <taxon>Chalcidoidea</taxon>
        <taxon>Aphelinidae</taxon>
        <taxon>Aphelininae</taxon>
        <taxon>Eretmocerus</taxon>
    </lineage>
</organism>
<evidence type="ECO:0000313" key="1">
    <source>
        <dbReference type="EMBL" id="KAJ8681054.1"/>
    </source>
</evidence>